<feature type="compositionally biased region" description="Basic and acidic residues" evidence="1">
    <location>
        <begin position="313"/>
        <end position="324"/>
    </location>
</feature>
<proteinExistence type="predicted"/>
<dbReference type="AlphaFoldDB" id="A0AA39PF83"/>
<organism evidence="2 3">
    <name type="scientific">Armillaria luteobubalina</name>
    <dbReference type="NCBI Taxonomy" id="153913"/>
    <lineage>
        <taxon>Eukaryota</taxon>
        <taxon>Fungi</taxon>
        <taxon>Dikarya</taxon>
        <taxon>Basidiomycota</taxon>
        <taxon>Agaricomycotina</taxon>
        <taxon>Agaricomycetes</taxon>
        <taxon>Agaricomycetidae</taxon>
        <taxon>Agaricales</taxon>
        <taxon>Marasmiineae</taxon>
        <taxon>Physalacriaceae</taxon>
        <taxon>Armillaria</taxon>
    </lineage>
</organism>
<name>A0AA39PF83_9AGAR</name>
<gene>
    <name evidence="2" type="ORF">EDD18DRAFT_1432468</name>
</gene>
<comment type="caution">
    <text evidence="2">The sequence shown here is derived from an EMBL/GenBank/DDBJ whole genome shotgun (WGS) entry which is preliminary data.</text>
</comment>
<evidence type="ECO:0000313" key="3">
    <source>
        <dbReference type="Proteomes" id="UP001175228"/>
    </source>
</evidence>
<evidence type="ECO:0000313" key="2">
    <source>
        <dbReference type="EMBL" id="KAK0483107.1"/>
    </source>
</evidence>
<reference evidence="2" key="1">
    <citation type="submission" date="2023-06" db="EMBL/GenBank/DDBJ databases">
        <authorList>
            <consortium name="Lawrence Berkeley National Laboratory"/>
            <person name="Ahrendt S."/>
            <person name="Sahu N."/>
            <person name="Indic B."/>
            <person name="Wong-Bajracharya J."/>
            <person name="Merenyi Z."/>
            <person name="Ke H.-M."/>
            <person name="Monk M."/>
            <person name="Kocsube S."/>
            <person name="Drula E."/>
            <person name="Lipzen A."/>
            <person name="Balint B."/>
            <person name="Henrissat B."/>
            <person name="Andreopoulos B."/>
            <person name="Martin F.M."/>
            <person name="Harder C.B."/>
            <person name="Rigling D."/>
            <person name="Ford K.L."/>
            <person name="Foster G.D."/>
            <person name="Pangilinan J."/>
            <person name="Papanicolaou A."/>
            <person name="Barry K."/>
            <person name="LaButti K."/>
            <person name="Viragh M."/>
            <person name="Koriabine M."/>
            <person name="Yan M."/>
            <person name="Riley R."/>
            <person name="Champramary S."/>
            <person name="Plett K.L."/>
            <person name="Tsai I.J."/>
            <person name="Slot J."/>
            <person name="Sipos G."/>
            <person name="Plett J."/>
            <person name="Nagy L.G."/>
            <person name="Grigoriev I.V."/>
        </authorList>
    </citation>
    <scope>NUCLEOTIDE SEQUENCE</scope>
    <source>
        <strain evidence="2">HWK02</strain>
    </source>
</reference>
<dbReference type="Proteomes" id="UP001175228">
    <property type="component" value="Unassembled WGS sequence"/>
</dbReference>
<accession>A0AA39PF83</accession>
<sequence>MASLGRDDVANGSNYDQWSTRLIFNVGSVKGSSSSLIAETFDSVSISLDDPSEAFIREENRRCIRLGRADEDSFSEVIPQILELCRQWRGQIKRKIITLLLQPNPERSRDETIHHLQLACNIVTVVASFPTQVIGVEVKALAKLKSLAWHVRVAWSMDYLARNDKLQSIVQRIVKMVNLDPTMTTVAKMGADGSLFACLLCDYATATSPRHVNKFDSGELPTNYRNIAPVGTIMFQCVHCHDLPSESANILDIHPEVTTPKLNKDFYVPLGAPFEAHKSRIVVVDVSDDTSEELQDAYARVLDTLGASQLKWEGDADPGVHFDELNEDDFLDEEDSDDSGSDEDSEALSSS</sequence>
<protein>
    <submittedName>
        <fullName evidence="2">Uncharacterized protein</fullName>
    </submittedName>
</protein>
<dbReference type="EMBL" id="JAUEPU010000060">
    <property type="protein sequence ID" value="KAK0483107.1"/>
    <property type="molecule type" value="Genomic_DNA"/>
</dbReference>
<feature type="region of interest" description="Disordered" evidence="1">
    <location>
        <begin position="313"/>
        <end position="351"/>
    </location>
</feature>
<evidence type="ECO:0000256" key="1">
    <source>
        <dbReference type="SAM" id="MobiDB-lite"/>
    </source>
</evidence>
<feature type="compositionally biased region" description="Acidic residues" evidence="1">
    <location>
        <begin position="325"/>
        <end position="351"/>
    </location>
</feature>
<keyword evidence="3" id="KW-1185">Reference proteome</keyword>